<accession>A0A8J8SU62</accession>
<dbReference type="Proteomes" id="UP000785679">
    <property type="component" value="Unassembled WGS sequence"/>
</dbReference>
<proteinExistence type="predicted"/>
<name>A0A8J8SU62_HALGN</name>
<protein>
    <submittedName>
        <fullName evidence="1">Uncharacterized protein</fullName>
    </submittedName>
</protein>
<evidence type="ECO:0000313" key="2">
    <source>
        <dbReference type="Proteomes" id="UP000785679"/>
    </source>
</evidence>
<sequence length="139" mass="15487">MLELQFTSPVNRGRFLECSIVLVPHLCVQKGAFKILFQIKLIHYKPNSNCLKYDPRQAPLSLTQARLYPLQLACHQLYGPQPLGRCAAQYGIGLFVEAVATRAADHLAILDRGKLVIVALLHAGNDHSLCRQIHPCSEC</sequence>
<reference evidence="1" key="1">
    <citation type="submission" date="2019-06" db="EMBL/GenBank/DDBJ databases">
        <authorList>
            <person name="Zheng W."/>
        </authorList>
    </citation>
    <scope>NUCLEOTIDE SEQUENCE</scope>
    <source>
        <strain evidence="1">QDHG01</strain>
    </source>
</reference>
<dbReference type="AlphaFoldDB" id="A0A8J8SU62"/>
<keyword evidence="2" id="KW-1185">Reference proteome</keyword>
<organism evidence="1 2">
    <name type="scientific">Halteria grandinella</name>
    <dbReference type="NCBI Taxonomy" id="5974"/>
    <lineage>
        <taxon>Eukaryota</taxon>
        <taxon>Sar</taxon>
        <taxon>Alveolata</taxon>
        <taxon>Ciliophora</taxon>
        <taxon>Intramacronucleata</taxon>
        <taxon>Spirotrichea</taxon>
        <taxon>Stichotrichia</taxon>
        <taxon>Sporadotrichida</taxon>
        <taxon>Halteriidae</taxon>
        <taxon>Halteria</taxon>
    </lineage>
</organism>
<comment type="caution">
    <text evidence="1">The sequence shown here is derived from an EMBL/GenBank/DDBJ whole genome shotgun (WGS) entry which is preliminary data.</text>
</comment>
<dbReference type="EMBL" id="RRYP01032276">
    <property type="protein sequence ID" value="TNV70834.1"/>
    <property type="molecule type" value="Genomic_DNA"/>
</dbReference>
<gene>
    <name evidence="1" type="ORF">FGO68_gene7403</name>
</gene>
<evidence type="ECO:0000313" key="1">
    <source>
        <dbReference type="EMBL" id="TNV70834.1"/>
    </source>
</evidence>